<name>A0ACB7TH60_HYAAI</name>
<accession>A0ACB7TH60</accession>
<evidence type="ECO:0000313" key="2">
    <source>
        <dbReference type="Proteomes" id="UP000821845"/>
    </source>
</evidence>
<dbReference type="Proteomes" id="UP000821845">
    <property type="component" value="Chromosome 1"/>
</dbReference>
<organism evidence="1 2">
    <name type="scientific">Hyalomma asiaticum</name>
    <name type="common">Tick</name>
    <dbReference type="NCBI Taxonomy" id="266040"/>
    <lineage>
        <taxon>Eukaryota</taxon>
        <taxon>Metazoa</taxon>
        <taxon>Ecdysozoa</taxon>
        <taxon>Arthropoda</taxon>
        <taxon>Chelicerata</taxon>
        <taxon>Arachnida</taxon>
        <taxon>Acari</taxon>
        <taxon>Parasitiformes</taxon>
        <taxon>Ixodida</taxon>
        <taxon>Ixodoidea</taxon>
        <taxon>Ixodidae</taxon>
        <taxon>Hyalomminae</taxon>
        <taxon>Hyalomma</taxon>
    </lineage>
</organism>
<keyword evidence="2" id="KW-1185">Reference proteome</keyword>
<evidence type="ECO:0000313" key="1">
    <source>
        <dbReference type="EMBL" id="KAH6945364.1"/>
    </source>
</evidence>
<proteinExistence type="predicted"/>
<reference evidence="1" key="1">
    <citation type="submission" date="2020-05" db="EMBL/GenBank/DDBJ databases">
        <title>Large-scale comparative analyses of tick genomes elucidate their genetic diversity and vector capacities.</title>
        <authorList>
            <person name="Jia N."/>
            <person name="Wang J."/>
            <person name="Shi W."/>
            <person name="Du L."/>
            <person name="Sun Y."/>
            <person name="Zhan W."/>
            <person name="Jiang J."/>
            <person name="Wang Q."/>
            <person name="Zhang B."/>
            <person name="Ji P."/>
            <person name="Sakyi L.B."/>
            <person name="Cui X."/>
            <person name="Yuan T."/>
            <person name="Jiang B."/>
            <person name="Yang W."/>
            <person name="Lam T.T.-Y."/>
            <person name="Chang Q."/>
            <person name="Ding S."/>
            <person name="Wang X."/>
            <person name="Zhu J."/>
            <person name="Ruan X."/>
            <person name="Zhao L."/>
            <person name="Wei J."/>
            <person name="Que T."/>
            <person name="Du C."/>
            <person name="Cheng J."/>
            <person name="Dai P."/>
            <person name="Han X."/>
            <person name="Huang E."/>
            <person name="Gao Y."/>
            <person name="Liu J."/>
            <person name="Shao H."/>
            <person name="Ye R."/>
            <person name="Li L."/>
            <person name="Wei W."/>
            <person name="Wang X."/>
            <person name="Wang C."/>
            <person name="Yang T."/>
            <person name="Huo Q."/>
            <person name="Li W."/>
            <person name="Guo W."/>
            <person name="Chen H."/>
            <person name="Zhou L."/>
            <person name="Ni X."/>
            <person name="Tian J."/>
            <person name="Zhou Y."/>
            <person name="Sheng Y."/>
            <person name="Liu T."/>
            <person name="Pan Y."/>
            <person name="Xia L."/>
            <person name="Li J."/>
            <person name="Zhao F."/>
            <person name="Cao W."/>
        </authorList>
    </citation>
    <scope>NUCLEOTIDE SEQUENCE</scope>
    <source>
        <strain evidence="1">Hyas-2018</strain>
    </source>
</reference>
<gene>
    <name evidence="1" type="ORF">HPB50_008049</name>
</gene>
<comment type="caution">
    <text evidence="1">The sequence shown here is derived from an EMBL/GenBank/DDBJ whole genome shotgun (WGS) entry which is preliminary data.</text>
</comment>
<dbReference type="EMBL" id="CM023481">
    <property type="protein sequence ID" value="KAH6945364.1"/>
    <property type="molecule type" value="Genomic_DNA"/>
</dbReference>
<protein>
    <submittedName>
        <fullName evidence="1">Uncharacterized protein</fullName>
    </submittedName>
</protein>
<sequence>MRTAAEERPAASRRVPRAPRLAPTARTRGSSITRDNDASLPLELSKWHRRGPGHLSPCAGAMQRSATGRPPPARARRAVTIKGSDAQLKGAAAGAEKWTTGYGGSDTTTNATGARTL</sequence>